<gene>
    <name evidence="4" type="ORF">SAMN05216481_101832</name>
</gene>
<dbReference type="GO" id="GO:0008081">
    <property type="term" value="F:phosphoric diester hydrolase activity"/>
    <property type="evidence" value="ECO:0007669"/>
    <property type="project" value="InterPro"/>
</dbReference>
<dbReference type="InterPro" id="IPR017946">
    <property type="entry name" value="PLC-like_Pdiesterase_TIM-brl"/>
</dbReference>
<dbReference type="SUPFAM" id="SSF51695">
    <property type="entry name" value="PLC-like phosphodiesterases"/>
    <property type="match status" value="1"/>
</dbReference>
<keyword evidence="2" id="KW-0732">Signal</keyword>
<dbReference type="GO" id="GO:0006629">
    <property type="term" value="P:lipid metabolic process"/>
    <property type="evidence" value="ECO:0007669"/>
    <property type="project" value="InterPro"/>
</dbReference>
<name>A0A1H9A1L3_9ACTN</name>
<evidence type="ECO:0000313" key="4">
    <source>
        <dbReference type="EMBL" id="SEP70505.1"/>
    </source>
</evidence>
<feature type="chain" id="PRO_5011582701" evidence="2">
    <location>
        <begin position="29"/>
        <end position="346"/>
    </location>
</feature>
<dbReference type="EMBL" id="FOET01000001">
    <property type="protein sequence ID" value="SEP70505.1"/>
    <property type="molecule type" value="Genomic_DNA"/>
</dbReference>
<evidence type="ECO:0000256" key="1">
    <source>
        <dbReference type="SAM" id="MobiDB-lite"/>
    </source>
</evidence>
<feature type="compositionally biased region" description="Basic and acidic residues" evidence="1">
    <location>
        <begin position="310"/>
        <end position="346"/>
    </location>
</feature>
<evidence type="ECO:0000256" key="2">
    <source>
        <dbReference type="SAM" id="SignalP"/>
    </source>
</evidence>
<proteinExistence type="predicted"/>
<dbReference type="Gene3D" id="3.20.20.190">
    <property type="entry name" value="Phosphatidylinositol (PI) phosphodiesterase"/>
    <property type="match status" value="1"/>
</dbReference>
<evidence type="ECO:0000313" key="5">
    <source>
        <dbReference type="Proteomes" id="UP000199055"/>
    </source>
</evidence>
<feature type="region of interest" description="Disordered" evidence="1">
    <location>
        <begin position="303"/>
        <end position="346"/>
    </location>
</feature>
<organism evidence="4 5">
    <name type="scientific">Streptomyces radiopugnans</name>
    <dbReference type="NCBI Taxonomy" id="403935"/>
    <lineage>
        <taxon>Bacteria</taxon>
        <taxon>Bacillati</taxon>
        <taxon>Actinomycetota</taxon>
        <taxon>Actinomycetes</taxon>
        <taxon>Kitasatosporales</taxon>
        <taxon>Streptomycetaceae</taxon>
        <taxon>Streptomyces</taxon>
    </lineage>
</organism>
<dbReference type="Pfam" id="PF03009">
    <property type="entry name" value="GDPD"/>
    <property type="match status" value="1"/>
</dbReference>
<dbReference type="InterPro" id="IPR030395">
    <property type="entry name" value="GP_PDE_dom"/>
</dbReference>
<reference evidence="4 5" key="1">
    <citation type="submission" date="2016-10" db="EMBL/GenBank/DDBJ databases">
        <authorList>
            <person name="de Groot N.N."/>
        </authorList>
    </citation>
    <scope>NUCLEOTIDE SEQUENCE [LARGE SCALE GENOMIC DNA]</scope>
    <source>
        <strain evidence="4 5">CGMCC 4.3519</strain>
    </source>
</reference>
<sequence>MSLRPAATVTGSLAGLCALVLTAVPAQAAPQTAPEAAPKAAPAAGAPVPIAHRGASGYAPENTLAAVDAARALDIRWVENDVQRTRDGELVVMHDATLSRTTDVEEVFPDRAPWRVADFTAAEIAQLDAGSWFDPLYAGERVPTLEQYLRHLDRTGQNLLLEIKRPELYPGIEADILGELRSEGWLDRRHVRSKLVIQSFGADSVRAVHDQAPAVRTGFLGTPAVEELPRYARFSDQINPPHTTLTEEYVRQVHALKGPHGKPLEVFTWTVNSAAAARRVAAMGVDGIISNYPDVVRDATRAGTGNAARDAVRDGGREDSPEAAREEALEEAREEAREAAREAGAS</sequence>
<dbReference type="PANTHER" id="PTHR46211:SF1">
    <property type="entry name" value="GLYCEROPHOSPHODIESTER PHOSPHODIESTERASE, CYTOPLASMIC"/>
    <property type="match status" value="1"/>
</dbReference>
<feature type="domain" description="GP-PDE" evidence="3">
    <location>
        <begin position="47"/>
        <end position="300"/>
    </location>
</feature>
<accession>A0A1H9A1L3</accession>
<feature type="signal peptide" evidence="2">
    <location>
        <begin position="1"/>
        <end position="28"/>
    </location>
</feature>
<dbReference type="PROSITE" id="PS51704">
    <property type="entry name" value="GP_PDE"/>
    <property type="match status" value="1"/>
</dbReference>
<dbReference type="AlphaFoldDB" id="A0A1H9A1L3"/>
<dbReference type="RefSeq" id="WP_425443068.1">
    <property type="nucleotide sequence ID" value="NZ_FOET01000001.1"/>
</dbReference>
<dbReference type="PANTHER" id="PTHR46211">
    <property type="entry name" value="GLYCEROPHOSPHORYL DIESTER PHOSPHODIESTERASE"/>
    <property type="match status" value="1"/>
</dbReference>
<evidence type="ECO:0000259" key="3">
    <source>
        <dbReference type="PROSITE" id="PS51704"/>
    </source>
</evidence>
<keyword evidence="5" id="KW-1185">Reference proteome</keyword>
<dbReference type="Proteomes" id="UP000199055">
    <property type="component" value="Unassembled WGS sequence"/>
</dbReference>
<protein>
    <submittedName>
        <fullName evidence="4">Glycerophosphoryl diester phosphodiesterase</fullName>
    </submittedName>
</protein>
<dbReference type="STRING" id="403935.SAMN05216481_101832"/>